<proteinExistence type="predicted"/>
<dbReference type="AlphaFoldDB" id="A0A0C1Y0A1"/>
<name>A0A0C1Y0A1_9BURK</name>
<evidence type="ECO:0000313" key="2">
    <source>
        <dbReference type="EMBL" id="KIF80438.1"/>
    </source>
</evidence>
<keyword evidence="1" id="KW-0812">Transmembrane</keyword>
<feature type="transmembrane region" description="Helical" evidence="1">
    <location>
        <begin position="328"/>
        <end position="352"/>
    </location>
</feature>
<sequence>MDLEKWEHRSHGSSAHYCAALAIAFLLHYLLTPAEVAHGQGSMPADQIRAVAGGLCAFVAGLGAARETGFYRLVPPLMLLSAWILLTNWPPVSWYVLASLAFIWFGAVIAAGLVHGSLRPLLLRSLDFLLAAWLISFAVQFALYIGWGAVIDVHQIFHPYSEARISSGWDDGLLRMTGVHIEPGTYSNWMYGLVFLRGLARRRFFDFFSVVAIASTLLTFSFWGILSASIYLFAACMSSLSVMRSGTLVKLLGIAVVLAGTYAFVADLGMDEVAEYLYQRSTMGDSSGDSKLRAYDGFLREFDEVLVFGKPLDHDFCEGCESPQDAGVLLNAIILLGLPVSLAVFGSAGYAAYAIGRLPGLLAYLPLLFGKFYVYEPILWLIFCTCILTVCVLRESSRRLPKHLPSFSSILPGR</sequence>
<gene>
    <name evidence="2" type="ORF">TSA66_05785</name>
</gene>
<reference evidence="2 3" key="1">
    <citation type="submission" date="2014-12" db="EMBL/GenBank/DDBJ databases">
        <title>Denitrispirillum autotrophicum gen. nov., sp. nov., Denitrifying, Facultatively Autotrophic Bacteria Isolated from Rice Paddy Soil.</title>
        <authorList>
            <person name="Ishii S."/>
            <person name="Ashida N."/>
            <person name="Ohno H."/>
            <person name="Otsuka S."/>
            <person name="Yokota A."/>
            <person name="Senoo K."/>
        </authorList>
    </citation>
    <scope>NUCLEOTIDE SEQUENCE [LARGE SCALE GENOMIC DNA]</scope>
    <source>
        <strain evidence="2 3">TSA66</strain>
    </source>
</reference>
<dbReference type="EMBL" id="JWJG01000028">
    <property type="protein sequence ID" value="KIF80438.1"/>
    <property type="molecule type" value="Genomic_DNA"/>
</dbReference>
<feature type="transmembrane region" description="Helical" evidence="1">
    <location>
        <begin position="12"/>
        <end position="31"/>
    </location>
</feature>
<feature type="transmembrane region" description="Helical" evidence="1">
    <location>
        <begin position="92"/>
        <end position="114"/>
    </location>
</feature>
<feature type="transmembrane region" description="Helical" evidence="1">
    <location>
        <begin position="207"/>
        <end position="231"/>
    </location>
</feature>
<accession>A0A0C1Y0A1</accession>
<keyword evidence="1" id="KW-1133">Transmembrane helix</keyword>
<evidence type="ECO:0000256" key="1">
    <source>
        <dbReference type="SAM" id="Phobius"/>
    </source>
</evidence>
<organism evidence="2 3">
    <name type="scientific">Noviherbaspirillum autotrophicum</name>
    <dbReference type="NCBI Taxonomy" id="709839"/>
    <lineage>
        <taxon>Bacteria</taxon>
        <taxon>Pseudomonadati</taxon>
        <taxon>Pseudomonadota</taxon>
        <taxon>Betaproteobacteria</taxon>
        <taxon>Burkholderiales</taxon>
        <taxon>Oxalobacteraceae</taxon>
        <taxon>Noviherbaspirillum</taxon>
    </lineage>
</organism>
<feature type="transmembrane region" description="Helical" evidence="1">
    <location>
        <begin position="372"/>
        <end position="393"/>
    </location>
</feature>
<feature type="transmembrane region" description="Helical" evidence="1">
    <location>
        <begin position="126"/>
        <end position="147"/>
    </location>
</feature>
<keyword evidence="1" id="KW-0472">Membrane</keyword>
<evidence type="ECO:0000313" key="3">
    <source>
        <dbReference type="Proteomes" id="UP000031572"/>
    </source>
</evidence>
<keyword evidence="3" id="KW-1185">Reference proteome</keyword>
<comment type="caution">
    <text evidence="2">The sequence shown here is derived from an EMBL/GenBank/DDBJ whole genome shotgun (WGS) entry which is preliminary data.</text>
</comment>
<protein>
    <submittedName>
        <fullName evidence="2">Uncharacterized protein</fullName>
    </submittedName>
</protein>
<dbReference type="STRING" id="709839.TSA66_05785"/>
<dbReference type="Proteomes" id="UP000031572">
    <property type="component" value="Unassembled WGS sequence"/>
</dbReference>
<feature type="transmembrane region" description="Helical" evidence="1">
    <location>
        <begin position="251"/>
        <end position="270"/>
    </location>
</feature>
<feature type="transmembrane region" description="Helical" evidence="1">
    <location>
        <begin position="47"/>
        <end position="65"/>
    </location>
</feature>